<dbReference type="PANTHER" id="PTHR43442:SF3">
    <property type="entry name" value="GLUCONOKINASE-RELATED"/>
    <property type="match status" value="1"/>
</dbReference>
<evidence type="ECO:0000256" key="8">
    <source>
        <dbReference type="ARBA" id="ARBA00048090"/>
    </source>
</evidence>
<sequence>MSAHDHARAGAPLVVVMGVSGSGKTTVGALVAHGAGVPFLDADSLHPLANVRKMASGTPLEDADRRPWLDTVGERLREADRDGTGLVLACSALRRRYRDHIRRAAPGTAFLHLHGTPDVLASRLEGRSEHFMPAALLASQLGTLEPLGPDEPGYALDIDQPVEDMVAEAVVALQGRPATPSG</sequence>
<dbReference type="PANTHER" id="PTHR43442">
    <property type="entry name" value="GLUCONOKINASE-RELATED"/>
    <property type="match status" value="1"/>
</dbReference>
<evidence type="ECO:0000256" key="6">
    <source>
        <dbReference type="ARBA" id="ARBA00022777"/>
    </source>
</evidence>
<dbReference type="SUPFAM" id="SSF52540">
    <property type="entry name" value="P-loop containing nucleoside triphosphate hydrolases"/>
    <property type="match status" value="1"/>
</dbReference>
<comment type="catalytic activity">
    <reaction evidence="8 9">
        <text>D-gluconate + ATP = 6-phospho-D-gluconate + ADP + H(+)</text>
        <dbReference type="Rhea" id="RHEA:19433"/>
        <dbReference type="ChEBI" id="CHEBI:15378"/>
        <dbReference type="ChEBI" id="CHEBI:18391"/>
        <dbReference type="ChEBI" id="CHEBI:30616"/>
        <dbReference type="ChEBI" id="CHEBI:58759"/>
        <dbReference type="ChEBI" id="CHEBI:456216"/>
        <dbReference type="EC" id="2.7.1.12"/>
    </reaction>
</comment>
<keyword evidence="4 9" id="KW-0808">Transferase</keyword>
<evidence type="ECO:0000256" key="5">
    <source>
        <dbReference type="ARBA" id="ARBA00022741"/>
    </source>
</evidence>
<evidence type="ECO:0000313" key="10">
    <source>
        <dbReference type="EMBL" id="GAA1763157.1"/>
    </source>
</evidence>
<name>A0ABN2KR39_9MICC</name>
<comment type="similarity">
    <text evidence="2 9">Belongs to the gluconokinase GntK/GntV family.</text>
</comment>
<evidence type="ECO:0000256" key="1">
    <source>
        <dbReference type="ARBA" id="ARBA00004761"/>
    </source>
</evidence>
<protein>
    <recommendedName>
        <fullName evidence="3 9">Gluconokinase</fullName>
        <ecNumber evidence="3 9">2.7.1.12</ecNumber>
    </recommendedName>
</protein>
<dbReference type="Proteomes" id="UP001501204">
    <property type="component" value="Unassembled WGS sequence"/>
</dbReference>
<dbReference type="EMBL" id="BAAAOA010000027">
    <property type="protein sequence ID" value="GAA1763157.1"/>
    <property type="molecule type" value="Genomic_DNA"/>
</dbReference>
<evidence type="ECO:0000313" key="11">
    <source>
        <dbReference type="Proteomes" id="UP001501204"/>
    </source>
</evidence>
<accession>A0ABN2KR39</accession>
<evidence type="ECO:0000256" key="4">
    <source>
        <dbReference type="ARBA" id="ARBA00022679"/>
    </source>
</evidence>
<comment type="caution">
    <text evidence="10">The sequence shown here is derived from an EMBL/GenBank/DDBJ whole genome shotgun (WGS) entry which is preliminary data.</text>
</comment>
<evidence type="ECO:0000256" key="9">
    <source>
        <dbReference type="RuleBase" id="RU363066"/>
    </source>
</evidence>
<dbReference type="Gene3D" id="3.40.50.300">
    <property type="entry name" value="P-loop containing nucleotide triphosphate hydrolases"/>
    <property type="match status" value="1"/>
</dbReference>
<dbReference type="RefSeq" id="WP_344122551.1">
    <property type="nucleotide sequence ID" value="NZ_BAAAOA010000027.1"/>
</dbReference>
<comment type="pathway">
    <text evidence="1">Carbohydrate acid metabolism.</text>
</comment>
<proteinExistence type="inferred from homology"/>
<reference evidence="10 11" key="1">
    <citation type="journal article" date="2019" name="Int. J. Syst. Evol. Microbiol.">
        <title>The Global Catalogue of Microorganisms (GCM) 10K type strain sequencing project: providing services to taxonomists for standard genome sequencing and annotation.</title>
        <authorList>
            <consortium name="The Broad Institute Genomics Platform"/>
            <consortium name="The Broad Institute Genome Sequencing Center for Infectious Disease"/>
            <person name="Wu L."/>
            <person name="Ma J."/>
        </authorList>
    </citation>
    <scope>NUCLEOTIDE SEQUENCE [LARGE SCALE GENOMIC DNA]</scope>
    <source>
        <strain evidence="10 11">JCM 14735</strain>
    </source>
</reference>
<gene>
    <name evidence="10" type="ORF">GCM10009767_22480</name>
</gene>
<dbReference type="InterPro" id="IPR027417">
    <property type="entry name" value="P-loop_NTPase"/>
</dbReference>
<dbReference type="EC" id="2.7.1.12" evidence="3 9"/>
<dbReference type="InterPro" id="IPR006001">
    <property type="entry name" value="Therm_gnt_kin"/>
</dbReference>
<keyword evidence="6 9" id="KW-0418">Kinase</keyword>
<evidence type="ECO:0000256" key="2">
    <source>
        <dbReference type="ARBA" id="ARBA00008420"/>
    </source>
</evidence>
<keyword evidence="7 9" id="KW-0067">ATP-binding</keyword>
<dbReference type="NCBIfam" id="TIGR01313">
    <property type="entry name" value="therm_gnt_kin"/>
    <property type="match status" value="1"/>
</dbReference>
<keyword evidence="11" id="KW-1185">Reference proteome</keyword>
<organism evidence="10 11">
    <name type="scientific">Kocuria aegyptia</name>
    <dbReference type="NCBI Taxonomy" id="330943"/>
    <lineage>
        <taxon>Bacteria</taxon>
        <taxon>Bacillati</taxon>
        <taxon>Actinomycetota</taxon>
        <taxon>Actinomycetes</taxon>
        <taxon>Micrococcales</taxon>
        <taxon>Micrococcaceae</taxon>
        <taxon>Kocuria</taxon>
    </lineage>
</organism>
<evidence type="ECO:0000256" key="3">
    <source>
        <dbReference type="ARBA" id="ARBA00012054"/>
    </source>
</evidence>
<dbReference type="CDD" id="cd02021">
    <property type="entry name" value="GntK"/>
    <property type="match status" value="1"/>
</dbReference>
<keyword evidence="5 9" id="KW-0547">Nucleotide-binding</keyword>
<evidence type="ECO:0000256" key="7">
    <source>
        <dbReference type="ARBA" id="ARBA00022840"/>
    </source>
</evidence>
<dbReference type="Pfam" id="PF13671">
    <property type="entry name" value="AAA_33"/>
    <property type="match status" value="1"/>
</dbReference>